<reference evidence="1 2" key="1">
    <citation type="submission" date="2019-07" db="EMBL/GenBank/DDBJ databases">
        <authorList>
            <person name="Kim J.K."/>
            <person name="Cheong H.-M."/>
            <person name="Choi Y."/>
            <person name="Hwang K.J."/>
            <person name="Lee S."/>
            <person name="Choi C."/>
        </authorList>
    </citation>
    <scope>NUCLEOTIDE SEQUENCE [LARGE SCALE GENOMIC DNA]</scope>
    <source>
        <strain evidence="1 2">KS 22</strain>
    </source>
</reference>
<proteinExistence type="predicted"/>
<dbReference type="RefSeq" id="WP_182300721.1">
    <property type="nucleotide sequence ID" value="NZ_CP041969.1"/>
</dbReference>
<sequence>MSFDPIIALNHHVALLRLVEIAKEEVTKCSGINLLAAKYTGRVIVAELDRSRETLRANKMWVADQPTVEGIYRYSMRGQRGEHEISQDDLHLHMRAIMGDLERALKRSNPGD</sequence>
<evidence type="ECO:0000313" key="1">
    <source>
        <dbReference type="EMBL" id="QMV44481.1"/>
    </source>
</evidence>
<dbReference type="AlphaFoldDB" id="A0A7G5C5J7"/>
<dbReference type="EMBL" id="CP041969">
    <property type="protein sequence ID" value="QMV44481.1"/>
    <property type="molecule type" value="Genomic_DNA"/>
</dbReference>
<name>A0A7G5C5J7_9BACL</name>
<organism evidence="1 2">
    <name type="scientific">Cohnella cholangitidis</name>
    <dbReference type="NCBI Taxonomy" id="2598458"/>
    <lineage>
        <taxon>Bacteria</taxon>
        <taxon>Bacillati</taxon>
        <taxon>Bacillota</taxon>
        <taxon>Bacilli</taxon>
        <taxon>Bacillales</taxon>
        <taxon>Paenibacillaceae</taxon>
        <taxon>Cohnella</taxon>
    </lineage>
</organism>
<dbReference type="KEGG" id="cchl:FPL14_27405"/>
<keyword evidence="2" id="KW-1185">Reference proteome</keyword>
<accession>A0A7G5C5J7</accession>
<gene>
    <name evidence="1" type="ORF">FPL14_27405</name>
</gene>
<protein>
    <submittedName>
        <fullName evidence="1">Uncharacterized protein</fullName>
    </submittedName>
</protein>
<dbReference type="Proteomes" id="UP000515679">
    <property type="component" value="Chromosome"/>
</dbReference>
<evidence type="ECO:0000313" key="2">
    <source>
        <dbReference type="Proteomes" id="UP000515679"/>
    </source>
</evidence>